<accession>A0ABS7VNR8</accession>
<evidence type="ECO:0000313" key="3">
    <source>
        <dbReference type="Proteomes" id="UP000704176"/>
    </source>
</evidence>
<dbReference type="SUPFAM" id="SSF54593">
    <property type="entry name" value="Glyoxalase/Bleomycin resistance protein/Dihydroxybiphenyl dioxygenase"/>
    <property type="match status" value="1"/>
</dbReference>
<dbReference type="Proteomes" id="UP000704176">
    <property type="component" value="Unassembled WGS sequence"/>
</dbReference>
<keyword evidence="3" id="KW-1185">Reference proteome</keyword>
<dbReference type="PANTHER" id="PTHR36503:SF2">
    <property type="entry name" value="BLR2408 PROTEIN"/>
    <property type="match status" value="1"/>
</dbReference>
<evidence type="ECO:0000259" key="1">
    <source>
        <dbReference type="PROSITE" id="PS51819"/>
    </source>
</evidence>
<sequence>MTKLIFLNLPVSDLARATAFYEAIGVTKNEQFCDGTASCMVLSETIHVMLLTHDKFRQFTPKAIADAKRTSEVLICVSAESRDAVDATIAKAESAGGLIDPSPKQDYGFMYGRSFEDLDGHIWEVMWMDVAAFQNAQAEMASA</sequence>
<proteinExistence type="predicted"/>
<dbReference type="GO" id="GO:0016829">
    <property type="term" value="F:lyase activity"/>
    <property type="evidence" value="ECO:0007669"/>
    <property type="project" value="UniProtKB-KW"/>
</dbReference>
<organism evidence="2 3">
    <name type="scientific">Microvirga puerhi</name>
    <dbReference type="NCBI Taxonomy" id="2876078"/>
    <lineage>
        <taxon>Bacteria</taxon>
        <taxon>Pseudomonadati</taxon>
        <taxon>Pseudomonadota</taxon>
        <taxon>Alphaproteobacteria</taxon>
        <taxon>Hyphomicrobiales</taxon>
        <taxon>Methylobacteriaceae</taxon>
        <taxon>Microvirga</taxon>
    </lineage>
</organism>
<comment type="caution">
    <text evidence="2">The sequence shown here is derived from an EMBL/GenBank/DDBJ whole genome shotgun (WGS) entry which is preliminary data.</text>
</comment>
<dbReference type="InterPro" id="IPR037523">
    <property type="entry name" value="VOC_core"/>
</dbReference>
<dbReference type="InterPro" id="IPR004360">
    <property type="entry name" value="Glyas_Fos-R_dOase_dom"/>
</dbReference>
<dbReference type="RefSeq" id="WP_224313498.1">
    <property type="nucleotide sequence ID" value="NZ_JAIRBM010000008.1"/>
</dbReference>
<dbReference type="InterPro" id="IPR029068">
    <property type="entry name" value="Glyas_Bleomycin-R_OHBP_Dase"/>
</dbReference>
<feature type="domain" description="VOC" evidence="1">
    <location>
        <begin position="3"/>
        <end position="128"/>
    </location>
</feature>
<keyword evidence="2" id="KW-0456">Lyase</keyword>
<dbReference type="EMBL" id="JAIRBM010000008">
    <property type="protein sequence ID" value="MBZ6077193.1"/>
    <property type="molecule type" value="Genomic_DNA"/>
</dbReference>
<gene>
    <name evidence="2" type="ORF">K9B37_12995</name>
</gene>
<dbReference type="Pfam" id="PF00903">
    <property type="entry name" value="Glyoxalase"/>
    <property type="match status" value="1"/>
</dbReference>
<dbReference type="Gene3D" id="3.10.180.10">
    <property type="entry name" value="2,3-Dihydroxybiphenyl 1,2-Dioxygenase, domain 1"/>
    <property type="match status" value="1"/>
</dbReference>
<dbReference type="CDD" id="cd09012">
    <property type="entry name" value="VOC_like"/>
    <property type="match status" value="1"/>
</dbReference>
<name>A0ABS7VNR8_9HYPH</name>
<evidence type="ECO:0000313" key="2">
    <source>
        <dbReference type="EMBL" id="MBZ6077193.1"/>
    </source>
</evidence>
<protein>
    <submittedName>
        <fullName evidence="2">Lactoylglutathione lyase</fullName>
    </submittedName>
</protein>
<dbReference type="PROSITE" id="PS51819">
    <property type="entry name" value="VOC"/>
    <property type="match status" value="1"/>
</dbReference>
<reference evidence="2 3" key="1">
    <citation type="submission" date="2021-09" db="EMBL/GenBank/DDBJ databases">
        <title>The complete genome sequence of a new microorganism.</title>
        <authorList>
            <person name="Zi Z."/>
        </authorList>
    </citation>
    <scope>NUCLEOTIDE SEQUENCE [LARGE SCALE GENOMIC DNA]</scope>
    <source>
        <strain evidence="2 3">WGZ8</strain>
    </source>
</reference>
<dbReference type="PANTHER" id="PTHR36503">
    <property type="entry name" value="BLR2520 PROTEIN"/>
    <property type="match status" value="1"/>
</dbReference>